<evidence type="ECO:0000259" key="3">
    <source>
        <dbReference type="Pfam" id="PF00501"/>
    </source>
</evidence>
<dbReference type="Pfam" id="PF00501">
    <property type="entry name" value="AMP-binding"/>
    <property type="match status" value="1"/>
</dbReference>
<keyword evidence="2" id="KW-0436">Ligase</keyword>
<reference evidence="5 6" key="1">
    <citation type="submission" date="2019-10" db="EMBL/GenBank/DDBJ databases">
        <title>Glaciimonas soli sp. nov., a psychrophilic bacterium isolated from the forest soil of a high elevation mountain in Taiwan.</title>
        <authorList>
            <person name="Wang L.-T."/>
            <person name="Shieh W.Y."/>
        </authorList>
    </citation>
    <scope>NUCLEOTIDE SEQUENCE [LARGE SCALE GENOMIC DNA]</scope>
    <source>
        <strain evidence="5 6">GS1</strain>
    </source>
</reference>
<evidence type="ECO:0000259" key="4">
    <source>
        <dbReference type="Pfam" id="PF13193"/>
    </source>
</evidence>
<evidence type="ECO:0000313" key="6">
    <source>
        <dbReference type="Proteomes" id="UP000451565"/>
    </source>
</evidence>
<dbReference type="GO" id="GO:0006631">
    <property type="term" value="P:fatty acid metabolic process"/>
    <property type="evidence" value="ECO:0007669"/>
    <property type="project" value="TreeGrafter"/>
</dbReference>
<dbReference type="OrthoDB" id="9766486at2"/>
<dbReference type="InterPro" id="IPR020845">
    <property type="entry name" value="AMP-binding_CS"/>
</dbReference>
<keyword evidence="6" id="KW-1185">Reference proteome</keyword>
<comment type="caution">
    <text evidence="5">The sequence shown here is derived from an EMBL/GenBank/DDBJ whole genome shotgun (WGS) entry which is preliminary data.</text>
</comment>
<dbReference type="InterPro" id="IPR000873">
    <property type="entry name" value="AMP-dep_synth/lig_dom"/>
</dbReference>
<feature type="domain" description="AMP-binding enzyme C-terminal" evidence="4">
    <location>
        <begin position="421"/>
        <end position="499"/>
    </location>
</feature>
<name>A0A843YXH5_9BURK</name>
<dbReference type="PANTHER" id="PTHR43201">
    <property type="entry name" value="ACYL-COA SYNTHETASE"/>
    <property type="match status" value="1"/>
</dbReference>
<organism evidence="5 6">
    <name type="scientific">Glaciimonas soli</name>
    <dbReference type="NCBI Taxonomy" id="2590999"/>
    <lineage>
        <taxon>Bacteria</taxon>
        <taxon>Pseudomonadati</taxon>
        <taxon>Pseudomonadota</taxon>
        <taxon>Betaproteobacteria</taxon>
        <taxon>Burkholderiales</taxon>
        <taxon>Oxalobacteraceae</taxon>
        <taxon>Glaciimonas</taxon>
    </lineage>
</organism>
<dbReference type="GO" id="GO:0031956">
    <property type="term" value="F:medium-chain fatty acid-CoA ligase activity"/>
    <property type="evidence" value="ECO:0007669"/>
    <property type="project" value="TreeGrafter"/>
</dbReference>
<accession>A0A843YXH5</accession>
<gene>
    <name evidence="5" type="ORF">GEV47_16990</name>
</gene>
<protein>
    <submittedName>
        <fullName evidence="5">AMP-binding protein</fullName>
    </submittedName>
</protein>
<dbReference type="EMBL" id="WINI01000009">
    <property type="protein sequence ID" value="MQR02374.1"/>
    <property type="molecule type" value="Genomic_DNA"/>
</dbReference>
<dbReference type="Gene3D" id="3.40.50.12780">
    <property type="entry name" value="N-terminal domain of ligase-like"/>
    <property type="match status" value="1"/>
</dbReference>
<dbReference type="AlphaFoldDB" id="A0A843YXH5"/>
<comment type="similarity">
    <text evidence="1">Belongs to the ATP-dependent AMP-binding enzyme family.</text>
</comment>
<sequence>MYHMSNVSKATPEKIAAIFLPSEQTLSYGELEASANQVANALHAQGVRRGDCIGICVGNSPALLSLICGAQRIGVYYTLMSTKLSADDFSYILQDAGATVAIISADAHPAPAVATMELITKAGQPINLFGIDMRDGALRDWDAICTAASTMLPAAPSPGREMLYSSGTTGRPKGVREPLFEGPYDVIDARNAGVAQVYGVTASSVFLSPCPLYHSGPNRFLSAALNYGATCVIFESFDAARALAAIGDYKCTHSLWVPTMFHRLLQLPAEQREAGRIESLRYAIHGAAPCPVHLKRRMIDWWGPIVDEYYSGTEGIGSTHISAAEWLAHEGSVGRPVGCAVHILGDDGEEVQIGDIGDVYFASTTEFEYWNDTQKTARICSRQGWRTFGDIGYVDADGYLYLTGRKDFTIISGGVNIYPQEIEDAILEDARVMDVAVFGVPNEEFGEEVKAVVQLLNPADASPSLAAALTQHVRQRLGPIKVPRSVDFVTSLPRHQTGKLYKKLLIDQHRQGS</sequence>
<proteinExistence type="inferred from homology"/>
<dbReference type="SUPFAM" id="SSF56801">
    <property type="entry name" value="Acetyl-CoA synthetase-like"/>
    <property type="match status" value="1"/>
</dbReference>
<evidence type="ECO:0000256" key="2">
    <source>
        <dbReference type="ARBA" id="ARBA00022598"/>
    </source>
</evidence>
<evidence type="ECO:0000256" key="1">
    <source>
        <dbReference type="ARBA" id="ARBA00006432"/>
    </source>
</evidence>
<dbReference type="Proteomes" id="UP000451565">
    <property type="component" value="Unassembled WGS sequence"/>
</dbReference>
<dbReference type="InterPro" id="IPR025110">
    <property type="entry name" value="AMP-bd_C"/>
</dbReference>
<dbReference type="Pfam" id="PF13193">
    <property type="entry name" value="AMP-binding_C"/>
    <property type="match status" value="1"/>
</dbReference>
<evidence type="ECO:0000313" key="5">
    <source>
        <dbReference type="EMBL" id="MQR02374.1"/>
    </source>
</evidence>
<dbReference type="PANTHER" id="PTHR43201:SF5">
    <property type="entry name" value="MEDIUM-CHAIN ACYL-COA LIGASE ACSF2, MITOCHONDRIAL"/>
    <property type="match status" value="1"/>
</dbReference>
<dbReference type="Gene3D" id="3.30.300.30">
    <property type="match status" value="1"/>
</dbReference>
<dbReference type="InterPro" id="IPR042099">
    <property type="entry name" value="ANL_N_sf"/>
</dbReference>
<feature type="domain" description="AMP-dependent synthetase/ligase" evidence="3">
    <location>
        <begin position="9"/>
        <end position="363"/>
    </location>
</feature>
<dbReference type="InterPro" id="IPR045851">
    <property type="entry name" value="AMP-bd_C_sf"/>
</dbReference>
<dbReference type="PROSITE" id="PS00455">
    <property type="entry name" value="AMP_BINDING"/>
    <property type="match status" value="1"/>
</dbReference>